<protein>
    <submittedName>
        <fullName evidence="5">Arylsulfatase</fullName>
    </submittedName>
</protein>
<dbReference type="CDD" id="cd16145">
    <property type="entry name" value="ARS_like"/>
    <property type="match status" value="1"/>
</dbReference>
<dbReference type="SUPFAM" id="SSF53649">
    <property type="entry name" value="Alkaline phosphatase-like"/>
    <property type="match status" value="1"/>
</dbReference>
<keyword evidence="3" id="KW-0732">Signal</keyword>
<dbReference type="PANTHER" id="PTHR42693">
    <property type="entry name" value="ARYLSULFATASE FAMILY MEMBER"/>
    <property type="match status" value="1"/>
</dbReference>
<dbReference type="EMBL" id="JRHC01000001">
    <property type="protein sequence ID" value="KJF45711.1"/>
    <property type="molecule type" value="Genomic_DNA"/>
</dbReference>
<organism evidence="5 6">
    <name type="scientific">Draconibacterium sediminis</name>
    <dbReference type="NCBI Taxonomy" id="1544798"/>
    <lineage>
        <taxon>Bacteria</taxon>
        <taxon>Pseudomonadati</taxon>
        <taxon>Bacteroidota</taxon>
        <taxon>Bacteroidia</taxon>
        <taxon>Marinilabiliales</taxon>
        <taxon>Prolixibacteraceae</taxon>
        <taxon>Draconibacterium</taxon>
    </lineage>
</organism>
<dbReference type="Pfam" id="PF00884">
    <property type="entry name" value="Sulfatase"/>
    <property type="match status" value="1"/>
</dbReference>
<evidence type="ECO:0000256" key="1">
    <source>
        <dbReference type="ARBA" id="ARBA00008779"/>
    </source>
</evidence>
<sequence>MMEKMVQKLLFVFSFILCCTWLNSKVASAQNNTPVNVIYIMADDLGIGDVGVYGQDVIKTPAIDALAKNGMVFTQHYSGSTVCAPSRCTIMTGKHTGHSFVRGNKGVTANDGVKYDYPMAGSEITVAELMKQKNYQTACVGKWGLGGPESEGHPNKQGFDYFFGYLGQGNAHRYYPEFLYENEEKIKLKKEVYSHTLIMDKALEFIDRSADKPFFLYLTPTIPHADIDIPEELIGEYDGQFHEIPHPDGQHYIAQQKPKAVYAAMVSLLDKDVQRIMDLLDEKGVLENTLVIFTSDNGNHKEGGHLPNHFDSNGPFRGWKRDLYDGGIRAPFIVHWPAKVKAGSVSYHVSAFWDFLPTMCDLIDVKVPEAVDGISFLPAITGETKQKKHDYLYWEFHEQGGKQAVLKDNWKLIRLNVNKPEQESYELYNLTHDPGECFNVLDQYPEKVSDLKETLFNSHETSEIYKFKTEK</sequence>
<dbReference type="Gene3D" id="3.30.1120.10">
    <property type="match status" value="1"/>
</dbReference>
<name>A0A0D8JGK2_9BACT</name>
<dbReference type="Gene3D" id="3.40.720.10">
    <property type="entry name" value="Alkaline Phosphatase, subunit A"/>
    <property type="match status" value="1"/>
</dbReference>
<keyword evidence="2" id="KW-0378">Hydrolase</keyword>
<proteinExistence type="inferred from homology"/>
<feature type="signal peptide" evidence="3">
    <location>
        <begin position="1"/>
        <end position="29"/>
    </location>
</feature>
<comment type="caution">
    <text evidence="5">The sequence shown here is derived from an EMBL/GenBank/DDBJ whole genome shotgun (WGS) entry which is preliminary data.</text>
</comment>
<dbReference type="AlphaFoldDB" id="A0A0D8JGK2"/>
<dbReference type="InterPro" id="IPR000917">
    <property type="entry name" value="Sulfatase_N"/>
</dbReference>
<evidence type="ECO:0000256" key="2">
    <source>
        <dbReference type="ARBA" id="ARBA00022801"/>
    </source>
</evidence>
<evidence type="ECO:0000313" key="6">
    <source>
        <dbReference type="Proteomes" id="UP000032544"/>
    </source>
</evidence>
<feature type="chain" id="PRO_5002331587" evidence="3">
    <location>
        <begin position="30"/>
        <end position="471"/>
    </location>
</feature>
<evidence type="ECO:0000313" key="5">
    <source>
        <dbReference type="EMBL" id="KJF45711.1"/>
    </source>
</evidence>
<keyword evidence="6" id="KW-1185">Reference proteome</keyword>
<dbReference type="Proteomes" id="UP000032544">
    <property type="component" value="Unassembled WGS sequence"/>
</dbReference>
<feature type="domain" description="Sulfatase N-terminal" evidence="4">
    <location>
        <begin position="36"/>
        <end position="364"/>
    </location>
</feature>
<accession>A0A0D8JGK2</accession>
<dbReference type="PANTHER" id="PTHR42693:SF53">
    <property type="entry name" value="ENDO-4-O-SULFATASE"/>
    <property type="match status" value="1"/>
</dbReference>
<dbReference type="PATRIC" id="fig|1544798.3.peg.2085"/>
<evidence type="ECO:0000256" key="3">
    <source>
        <dbReference type="SAM" id="SignalP"/>
    </source>
</evidence>
<gene>
    <name evidence="5" type="ORF">LH29_10370</name>
</gene>
<dbReference type="GO" id="GO:0004065">
    <property type="term" value="F:arylsulfatase activity"/>
    <property type="evidence" value="ECO:0007669"/>
    <property type="project" value="TreeGrafter"/>
</dbReference>
<dbReference type="InterPro" id="IPR017850">
    <property type="entry name" value="Alkaline_phosphatase_core_sf"/>
</dbReference>
<reference evidence="5 6" key="1">
    <citation type="submission" date="2014-09" db="EMBL/GenBank/DDBJ databases">
        <title>Draft Genome Sequence of Draconibacterium sp. JN14CK-3.</title>
        <authorList>
            <person name="Dong C."/>
            <person name="Lai Q."/>
            <person name="Shao Z."/>
        </authorList>
    </citation>
    <scope>NUCLEOTIDE SEQUENCE [LARGE SCALE GENOMIC DNA]</scope>
    <source>
        <strain evidence="5 6">JN14CK-3</strain>
    </source>
</reference>
<comment type="similarity">
    <text evidence="1">Belongs to the sulfatase family.</text>
</comment>
<evidence type="ECO:0000259" key="4">
    <source>
        <dbReference type="Pfam" id="PF00884"/>
    </source>
</evidence>
<dbReference type="STRING" id="1544798.LH29_10370"/>
<dbReference type="InterPro" id="IPR050738">
    <property type="entry name" value="Sulfatase"/>
</dbReference>